<evidence type="ECO:0000313" key="2">
    <source>
        <dbReference type="Proteomes" id="UP000308600"/>
    </source>
</evidence>
<keyword evidence="2" id="KW-1185">Reference proteome</keyword>
<protein>
    <submittedName>
        <fullName evidence="1">Uncharacterized protein</fullName>
    </submittedName>
</protein>
<dbReference type="Proteomes" id="UP000308600">
    <property type="component" value="Unassembled WGS sequence"/>
</dbReference>
<evidence type="ECO:0000313" key="1">
    <source>
        <dbReference type="EMBL" id="TFK69482.1"/>
    </source>
</evidence>
<name>A0ACD3AV77_9AGAR</name>
<gene>
    <name evidence="1" type="ORF">BDN72DRAFT_612709</name>
</gene>
<sequence>MEDYPCDFMKALTRPSVDSVVASIPPIRELHLGEVSQRFSDVFFTRILPTNNLGLGLRYLYFSIWQVDDSESLSPLPFLITQQCPHLEVLLYFVPCPVTFLDDLPVRLKRLGVLLSVMEDVGCKDGTPRLSPQSILGWANDSERRKGVEALVVGWDRCIWKAKERDRAEGEKRLQSGVKEVHMSFSRFY</sequence>
<proteinExistence type="predicted"/>
<accession>A0ACD3AV77</accession>
<organism evidence="1 2">
    <name type="scientific">Pluteus cervinus</name>
    <dbReference type="NCBI Taxonomy" id="181527"/>
    <lineage>
        <taxon>Eukaryota</taxon>
        <taxon>Fungi</taxon>
        <taxon>Dikarya</taxon>
        <taxon>Basidiomycota</taxon>
        <taxon>Agaricomycotina</taxon>
        <taxon>Agaricomycetes</taxon>
        <taxon>Agaricomycetidae</taxon>
        <taxon>Agaricales</taxon>
        <taxon>Pluteineae</taxon>
        <taxon>Pluteaceae</taxon>
        <taxon>Pluteus</taxon>
    </lineage>
</organism>
<dbReference type="EMBL" id="ML208330">
    <property type="protein sequence ID" value="TFK69482.1"/>
    <property type="molecule type" value="Genomic_DNA"/>
</dbReference>
<reference evidence="1 2" key="1">
    <citation type="journal article" date="2019" name="Nat. Ecol. Evol.">
        <title>Megaphylogeny resolves global patterns of mushroom evolution.</title>
        <authorList>
            <person name="Varga T."/>
            <person name="Krizsan K."/>
            <person name="Foldi C."/>
            <person name="Dima B."/>
            <person name="Sanchez-Garcia M."/>
            <person name="Sanchez-Ramirez S."/>
            <person name="Szollosi G.J."/>
            <person name="Szarkandi J.G."/>
            <person name="Papp V."/>
            <person name="Albert L."/>
            <person name="Andreopoulos W."/>
            <person name="Angelini C."/>
            <person name="Antonin V."/>
            <person name="Barry K.W."/>
            <person name="Bougher N.L."/>
            <person name="Buchanan P."/>
            <person name="Buyck B."/>
            <person name="Bense V."/>
            <person name="Catcheside P."/>
            <person name="Chovatia M."/>
            <person name="Cooper J."/>
            <person name="Damon W."/>
            <person name="Desjardin D."/>
            <person name="Finy P."/>
            <person name="Geml J."/>
            <person name="Haridas S."/>
            <person name="Hughes K."/>
            <person name="Justo A."/>
            <person name="Karasinski D."/>
            <person name="Kautmanova I."/>
            <person name="Kiss B."/>
            <person name="Kocsube S."/>
            <person name="Kotiranta H."/>
            <person name="LaButti K.M."/>
            <person name="Lechner B.E."/>
            <person name="Liimatainen K."/>
            <person name="Lipzen A."/>
            <person name="Lukacs Z."/>
            <person name="Mihaltcheva S."/>
            <person name="Morgado L.N."/>
            <person name="Niskanen T."/>
            <person name="Noordeloos M.E."/>
            <person name="Ohm R.A."/>
            <person name="Ortiz-Santana B."/>
            <person name="Ovrebo C."/>
            <person name="Racz N."/>
            <person name="Riley R."/>
            <person name="Savchenko A."/>
            <person name="Shiryaev A."/>
            <person name="Soop K."/>
            <person name="Spirin V."/>
            <person name="Szebenyi C."/>
            <person name="Tomsovsky M."/>
            <person name="Tulloss R.E."/>
            <person name="Uehling J."/>
            <person name="Grigoriev I.V."/>
            <person name="Vagvolgyi C."/>
            <person name="Papp T."/>
            <person name="Martin F.M."/>
            <person name="Miettinen O."/>
            <person name="Hibbett D.S."/>
            <person name="Nagy L.G."/>
        </authorList>
    </citation>
    <scope>NUCLEOTIDE SEQUENCE [LARGE SCALE GENOMIC DNA]</scope>
    <source>
        <strain evidence="1 2">NL-1719</strain>
    </source>
</reference>